<organism evidence="6 7">
    <name type="scientific">Lasiodiplodia theobromae</name>
    <dbReference type="NCBI Taxonomy" id="45133"/>
    <lineage>
        <taxon>Eukaryota</taxon>
        <taxon>Fungi</taxon>
        <taxon>Dikarya</taxon>
        <taxon>Ascomycota</taxon>
        <taxon>Pezizomycotina</taxon>
        <taxon>Dothideomycetes</taxon>
        <taxon>Dothideomycetes incertae sedis</taxon>
        <taxon>Botryosphaeriales</taxon>
        <taxon>Botryosphaeriaceae</taxon>
        <taxon>Lasiodiplodia</taxon>
    </lineage>
</organism>
<reference evidence="6 7" key="1">
    <citation type="journal article" date="2019" name="Sci. Rep.">
        <title>A multi-omics analysis of the grapevine pathogen Lasiodiplodia theobromae reveals that temperature affects the expression of virulence- and pathogenicity-related genes.</title>
        <authorList>
            <person name="Felix C."/>
            <person name="Meneses R."/>
            <person name="Goncalves M.F.M."/>
            <person name="Tilleman L."/>
            <person name="Duarte A.S."/>
            <person name="Jorrin-Novo J.V."/>
            <person name="Van de Peer Y."/>
            <person name="Deforce D."/>
            <person name="Van Nieuwerburgh F."/>
            <person name="Esteves A.C."/>
            <person name="Alves A."/>
        </authorList>
    </citation>
    <scope>NUCLEOTIDE SEQUENCE [LARGE SCALE GENOMIC DNA]</scope>
    <source>
        <strain evidence="6 7">LA-SOL3</strain>
    </source>
</reference>
<proteinExistence type="inferred from homology"/>
<evidence type="ECO:0000313" key="6">
    <source>
        <dbReference type="EMBL" id="KAB2569565.1"/>
    </source>
</evidence>
<dbReference type="InterPro" id="IPR011701">
    <property type="entry name" value="MFS"/>
</dbReference>
<feature type="region of interest" description="Disordered" evidence="3">
    <location>
        <begin position="1"/>
        <end position="34"/>
    </location>
</feature>
<dbReference type="EMBL" id="VCHE01000184">
    <property type="protein sequence ID" value="KAB2569565.1"/>
    <property type="molecule type" value="Genomic_DNA"/>
</dbReference>
<dbReference type="PANTHER" id="PTHR11360">
    <property type="entry name" value="MONOCARBOXYLATE TRANSPORTER"/>
    <property type="match status" value="1"/>
</dbReference>
<feature type="transmembrane region" description="Helical" evidence="4">
    <location>
        <begin position="408"/>
        <end position="430"/>
    </location>
</feature>
<dbReference type="Pfam" id="PF07690">
    <property type="entry name" value="MFS_1"/>
    <property type="match status" value="1"/>
</dbReference>
<feature type="domain" description="Major facilitator superfamily (MFS) profile" evidence="5">
    <location>
        <begin position="42"/>
        <end position="437"/>
    </location>
</feature>
<feature type="compositionally biased region" description="Polar residues" evidence="3">
    <location>
        <begin position="1"/>
        <end position="15"/>
    </location>
</feature>
<keyword evidence="7" id="KW-1185">Reference proteome</keyword>
<evidence type="ECO:0000259" key="5">
    <source>
        <dbReference type="PROSITE" id="PS50850"/>
    </source>
</evidence>
<dbReference type="InterPro" id="IPR050327">
    <property type="entry name" value="Proton-linked_MCT"/>
</dbReference>
<evidence type="ECO:0000313" key="7">
    <source>
        <dbReference type="Proteomes" id="UP000325902"/>
    </source>
</evidence>
<feature type="transmembrane region" description="Helical" evidence="4">
    <location>
        <begin position="82"/>
        <end position="105"/>
    </location>
</feature>
<feature type="transmembrane region" description="Helical" evidence="4">
    <location>
        <begin position="203"/>
        <end position="225"/>
    </location>
</feature>
<dbReference type="AlphaFoldDB" id="A0A5N5CW40"/>
<dbReference type="SUPFAM" id="SSF103473">
    <property type="entry name" value="MFS general substrate transporter"/>
    <property type="match status" value="1"/>
</dbReference>
<comment type="subcellular location">
    <subcellularLocation>
        <location evidence="1">Membrane</location>
        <topology evidence="1">Multi-pass membrane protein</topology>
    </subcellularLocation>
</comment>
<feature type="transmembrane region" description="Helical" evidence="4">
    <location>
        <begin position="310"/>
        <end position="331"/>
    </location>
</feature>
<dbReference type="GO" id="GO:0022857">
    <property type="term" value="F:transmembrane transporter activity"/>
    <property type="evidence" value="ECO:0007669"/>
    <property type="project" value="InterPro"/>
</dbReference>
<keyword evidence="4" id="KW-0472">Membrane</keyword>
<evidence type="ECO:0000256" key="1">
    <source>
        <dbReference type="ARBA" id="ARBA00004141"/>
    </source>
</evidence>
<dbReference type="Gene3D" id="1.20.1250.20">
    <property type="entry name" value="MFS general substrate transporter like domains"/>
    <property type="match status" value="2"/>
</dbReference>
<dbReference type="Proteomes" id="UP000325902">
    <property type="component" value="Unassembled WGS sequence"/>
</dbReference>
<feature type="transmembrane region" description="Helical" evidence="4">
    <location>
        <begin position="375"/>
        <end position="396"/>
    </location>
</feature>
<dbReference type="PANTHER" id="PTHR11360:SF234">
    <property type="entry name" value="MFS-TYPE TRANSPORTER DBAD-RELATED"/>
    <property type="match status" value="1"/>
</dbReference>
<evidence type="ECO:0000256" key="2">
    <source>
        <dbReference type="ARBA" id="ARBA00006727"/>
    </source>
</evidence>
<accession>A0A5N5CW40</accession>
<dbReference type="GO" id="GO:0016020">
    <property type="term" value="C:membrane"/>
    <property type="evidence" value="ECO:0007669"/>
    <property type="project" value="UniProtKB-SubCell"/>
</dbReference>
<feature type="transmembrane region" description="Helical" evidence="4">
    <location>
        <begin position="50"/>
        <end position="70"/>
    </location>
</feature>
<dbReference type="OrthoDB" id="5667at2759"/>
<evidence type="ECO:0000256" key="4">
    <source>
        <dbReference type="SAM" id="Phobius"/>
    </source>
</evidence>
<feature type="transmembrane region" description="Helical" evidence="4">
    <location>
        <begin position="112"/>
        <end position="131"/>
    </location>
</feature>
<comment type="caution">
    <text evidence="6">The sequence shown here is derived from an EMBL/GenBank/DDBJ whole genome shotgun (WGS) entry which is preliminary data.</text>
</comment>
<feature type="transmembrane region" description="Helical" evidence="4">
    <location>
        <begin position="170"/>
        <end position="191"/>
    </location>
</feature>
<protein>
    <submittedName>
        <fullName evidence="6">Aspyridones efflux protein apdF</fullName>
    </submittedName>
</protein>
<comment type="similarity">
    <text evidence="2">Belongs to the major facilitator superfamily. Monocarboxylate porter (TC 2.A.1.13) family.</text>
</comment>
<evidence type="ECO:0000256" key="3">
    <source>
        <dbReference type="SAM" id="MobiDB-lite"/>
    </source>
</evidence>
<feature type="transmembrane region" description="Helical" evidence="4">
    <location>
        <begin position="337"/>
        <end position="363"/>
    </location>
</feature>
<keyword evidence="4" id="KW-1133">Transmembrane helix</keyword>
<gene>
    <name evidence="6" type="primary">apdF_3</name>
    <name evidence="6" type="ORF">DBV05_g11751</name>
</gene>
<feature type="transmembrane region" description="Helical" evidence="4">
    <location>
        <begin position="137"/>
        <end position="158"/>
    </location>
</feature>
<dbReference type="PROSITE" id="PS50850">
    <property type="entry name" value="MFS"/>
    <property type="match status" value="1"/>
</dbReference>
<feature type="transmembrane region" description="Helical" evidence="4">
    <location>
        <begin position="246"/>
        <end position="267"/>
    </location>
</feature>
<name>A0A5N5CW40_9PEZI</name>
<dbReference type="InterPro" id="IPR020846">
    <property type="entry name" value="MFS_dom"/>
</dbReference>
<dbReference type="InterPro" id="IPR036259">
    <property type="entry name" value="MFS_trans_sf"/>
</dbReference>
<sequence length="438" mass="46338">MSSASSEKSAPQDTQQRQHADQEAAKPAPPAAFDPPDGGRAAWQTVAAGWLCQFCSFGFINALGTFQLVYETDILKTASSSAISWILTMQLFLMFFLSQPVGMIVDMFGPRAILMPTSILAVVGLVALSFAKEYWQIFLAQSLCFGLGAAGIFVPGLVTASQYFKRKRAFAVGIVASGSSVGGVVFPVFLAQLFDQIGFRATIRWTALMVGVLLAIANVLVVPPIKPKGWAGRRTLLSVAVFKQPAYVLFVGGSFFFFWGLFGPFNYLPLFAEQAQSTYAVASYTVSILNAASIFGRILPPLYSDRVGHFSVITVCAFVAGLSVLVVWLPINTHHSLGGLIVFALVFGFFSGAFVSLITPCLLQVAGGHTADLGAMLGTYFAVAAIASLTGLPIQGAITGSGDDLTGLIVFSGVAMVVGSAGLVGAMAVLRKKRNADH</sequence>
<keyword evidence="4" id="KW-0812">Transmembrane</keyword>
<feature type="transmembrane region" description="Helical" evidence="4">
    <location>
        <begin position="279"/>
        <end position="298"/>
    </location>
</feature>